<evidence type="ECO:0000313" key="1">
    <source>
        <dbReference type="EMBL" id="CZT17293.1"/>
    </source>
</evidence>
<dbReference type="RefSeq" id="XP_023624186.1">
    <property type="nucleotide sequence ID" value="XM_023768418.1"/>
</dbReference>
<dbReference type="Proteomes" id="UP000225277">
    <property type="component" value="Unassembled WGS sequence"/>
</dbReference>
<reference evidence="1 2" key="1">
    <citation type="submission" date="2016-03" db="EMBL/GenBank/DDBJ databases">
        <authorList>
            <person name="Ploux O."/>
        </authorList>
    </citation>
    <scope>NUCLEOTIDE SEQUENCE [LARGE SCALE GENOMIC DNA]</scope>
    <source>
        <strain evidence="1 2">URUG2</strain>
    </source>
</reference>
<organism evidence="1 2">
    <name type="scientific">Ramularia collo-cygni</name>
    <dbReference type="NCBI Taxonomy" id="112498"/>
    <lineage>
        <taxon>Eukaryota</taxon>
        <taxon>Fungi</taxon>
        <taxon>Dikarya</taxon>
        <taxon>Ascomycota</taxon>
        <taxon>Pezizomycotina</taxon>
        <taxon>Dothideomycetes</taxon>
        <taxon>Dothideomycetidae</taxon>
        <taxon>Mycosphaerellales</taxon>
        <taxon>Mycosphaerellaceae</taxon>
        <taxon>Ramularia</taxon>
    </lineage>
</organism>
<proteinExistence type="predicted"/>
<dbReference type="GeneID" id="35598334"/>
<name>A0A2D3VA36_9PEZI</name>
<evidence type="ECO:0000313" key="2">
    <source>
        <dbReference type="Proteomes" id="UP000225277"/>
    </source>
</evidence>
<dbReference type="EMBL" id="FJUY01000003">
    <property type="protein sequence ID" value="CZT17293.1"/>
    <property type="molecule type" value="Genomic_DNA"/>
</dbReference>
<accession>A0A2D3VA36</accession>
<dbReference type="AlphaFoldDB" id="A0A2D3VA36"/>
<keyword evidence="2" id="KW-1185">Reference proteome</keyword>
<protein>
    <submittedName>
        <fullName evidence="1">Uncharacterized protein</fullName>
    </submittedName>
</protein>
<sequence>MMTTPLSHFHDCDSSASAAVKPFRHYGNPTHHVAATGKAGRSSWKALPRDIRLQEMSHPASQSHPSEDLQIDTTNAILDCFSPVSVKSTKFGDRSFQHIAPGCPRPQHRRDIPSDDPDGIFDVLFPSDQFKFCRILATGICSQRLWDRDLWWPYETH</sequence>
<gene>
    <name evidence="1" type="ORF">RCC_03127</name>
</gene>